<dbReference type="Proteomes" id="UP000554482">
    <property type="component" value="Unassembled WGS sequence"/>
</dbReference>
<reference evidence="1 2" key="1">
    <citation type="submission" date="2020-06" db="EMBL/GenBank/DDBJ databases">
        <title>Transcriptomic and genomic resources for Thalictrum thalictroides and T. hernandezii: Facilitating candidate gene discovery in an emerging model plant lineage.</title>
        <authorList>
            <person name="Arias T."/>
            <person name="Riano-Pachon D.M."/>
            <person name="Di Stilio V.S."/>
        </authorList>
    </citation>
    <scope>NUCLEOTIDE SEQUENCE [LARGE SCALE GENOMIC DNA]</scope>
    <source>
        <strain evidence="2">cv. WT478/WT964</strain>
        <tissue evidence="1">Leaves</tissue>
    </source>
</reference>
<proteinExistence type="predicted"/>
<accession>A0A7J6WAX5</accession>
<organism evidence="1 2">
    <name type="scientific">Thalictrum thalictroides</name>
    <name type="common">Rue-anemone</name>
    <name type="synonym">Anemone thalictroides</name>
    <dbReference type="NCBI Taxonomy" id="46969"/>
    <lineage>
        <taxon>Eukaryota</taxon>
        <taxon>Viridiplantae</taxon>
        <taxon>Streptophyta</taxon>
        <taxon>Embryophyta</taxon>
        <taxon>Tracheophyta</taxon>
        <taxon>Spermatophyta</taxon>
        <taxon>Magnoliopsida</taxon>
        <taxon>Ranunculales</taxon>
        <taxon>Ranunculaceae</taxon>
        <taxon>Thalictroideae</taxon>
        <taxon>Thalictrum</taxon>
    </lineage>
</organism>
<evidence type="ECO:0000313" key="2">
    <source>
        <dbReference type="Proteomes" id="UP000554482"/>
    </source>
</evidence>
<name>A0A7J6WAX5_THATH</name>
<protein>
    <submittedName>
        <fullName evidence="1">Uncharacterized protein</fullName>
    </submittedName>
</protein>
<comment type="caution">
    <text evidence="1">The sequence shown here is derived from an EMBL/GenBank/DDBJ whole genome shotgun (WGS) entry which is preliminary data.</text>
</comment>
<keyword evidence="2" id="KW-1185">Reference proteome</keyword>
<dbReference type="AlphaFoldDB" id="A0A7J6WAX5"/>
<gene>
    <name evidence="1" type="ORF">FRX31_016879</name>
</gene>
<evidence type="ECO:0000313" key="1">
    <source>
        <dbReference type="EMBL" id="KAF5193535.1"/>
    </source>
</evidence>
<dbReference type="EMBL" id="JABWDY010019925">
    <property type="protein sequence ID" value="KAF5193535.1"/>
    <property type="molecule type" value="Genomic_DNA"/>
</dbReference>
<sequence>MKRGIHLAILAAIRLKVRSQGHEKVDHPGMISVLSSKEFGIRIIELVIFIFHISKISSLWKSPLMDKYAKGRRGKMSNILNASQTETVCVMLDNIPVLGTAERRCVGTETRKMVATLRKECNLARSPI</sequence>